<sequence length="161" mass="18091">MSSPIRQLYEVLSVYEANRDWSKKARQELLERVAARLPPLHQPDVFMIDSMLEEIGLDPLSTISSESPETIPKISALSRLNASRLDQPPRQGTIQLGDASKAPLTLSPQLANLMTTKEMASYVMLQLFGELAEQRIENWARIARLLVTQPMDGFATPQFEP</sequence>
<accession>A0ACA9KJE6</accession>
<dbReference type="EMBL" id="CAJVPT010002099">
    <property type="protein sequence ID" value="CAG8475213.1"/>
    <property type="molecule type" value="Genomic_DNA"/>
</dbReference>
<proteinExistence type="predicted"/>
<name>A0ACA9KJE6_9GLOM</name>
<keyword evidence="2" id="KW-1185">Reference proteome</keyword>
<gene>
    <name evidence="1" type="ORF">ACOLOM_LOCUS1763</name>
</gene>
<evidence type="ECO:0000313" key="1">
    <source>
        <dbReference type="EMBL" id="CAG8475213.1"/>
    </source>
</evidence>
<protein>
    <submittedName>
        <fullName evidence="1">1972_t:CDS:1</fullName>
    </submittedName>
</protein>
<dbReference type="Proteomes" id="UP000789525">
    <property type="component" value="Unassembled WGS sequence"/>
</dbReference>
<comment type="caution">
    <text evidence="1">The sequence shown here is derived from an EMBL/GenBank/DDBJ whole genome shotgun (WGS) entry which is preliminary data.</text>
</comment>
<reference evidence="1" key="1">
    <citation type="submission" date="2021-06" db="EMBL/GenBank/DDBJ databases">
        <authorList>
            <person name="Kallberg Y."/>
            <person name="Tangrot J."/>
            <person name="Rosling A."/>
        </authorList>
    </citation>
    <scope>NUCLEOTIDE SEQUENCE</scope>
    <source>
        <strain evidence="1">CL356</strain>
    </source>
</reference>
<evidence type="ECO:0000313" key="2">
    <source>
        <dbReference type="Proteomes" id="UP000789525"/>
    </source>
</evidence>
<organism evidence="1 2">
    <name type="scientific">Acaulospora colombiana</name>
    <dbReference type="NCBI Taxonomy" id="27376"/>
    <lineage>
        <taxon>Eukaryota</taxon>
        <taxon>Fungi</taxon>
        <taxon>Fungi incertae sedis</taxon>
        <taxon>Mucoromycota</taxon>
        <taxon>Glomeromycotina</taxon>
        <taxon>Glomeromycetes</taxon>
        <taxon>Diversisporales</taxon>
        <taxon>Acaulosporaceae</taxon>
        <taxon>Acaulospora</taxon>
    </lineage>
</organism>